<name>A0A1A9ZQP7_GLOPL</name>
<feature type="coiled-coil region" evidence="1">
    <location>
        <begin position="61"/>
        <end position="106"/>
    </location>
</feature>
<organism evidence="4 5">
    <name type="scientific">Glossina pallidipes</name>
    <name type="common">Tsetse fly</name>
    <dbReference type="NCBI Taxonomy" id="7398"/>
    <lineage>
        <taxon>Eukaryota</taxon>
        <taxon>Metazoa</taxon>
        <taxon>Ecdysozoa</taxon>
        <taxon>Arthropoda</taxon>
        <taxon>Hexapoda</taxon>
        <taxon>Insecta</taxon>
        <taxon>Pterygota</taxon>
        <taxon>Neoptera</taxon>
        <taxon>Endopterygota</taxon>
        <taxon>Diptera</taxon>
        <taxon>Brachycera</taxon>
        <taxon>Muscomorpha</taxon>
        <taxon>Hippoboscoidea</taxon>
        <taxon>Glossinidae</taxon>
        <taxon>Glossina</taxon>
    </lineage>
</organism>
<evidence type="ECO:0000313" key="5">
    <source>
        <dbReference type="Proteomes" id="UP000092445"/>
    </source>
</evidence>
<evidence type="ECO:0000256" key="1">
    <source>
        <dbReference type="SAM" id="Coils"/>
    </source>
</evidence>
<keyword evidence="5" id="KW-1185">Reference proteome</keyword>
<reference evidence="5" key="1">
    <citation type="submission" date="2014-03" db="EMBL/GenBank/DDBJ databases">
        <authorList>
            <person name="Aksoy S."/>
            <person name="Warren W."/>
            <person name="Wilson R.K."/>
        </authorList>
    </citation>
    <scope>NUCLEOTIDE SEQUENCE [LARGE SCALE GENOMIC DNA]</scope>
    <source>
        <strain evidence="5">IAEA</strain>
    </source>
</reference>
<feature type="compositionally biased region" description="Low complexity" evidence="2">
    <location>
        <begin position="212"/>
        <end position="223"/>
    </location>
</feature>
<keyword evidence="1" id="KW-0175">Coiled coil</keyword>
<feature type="transmembrane region" description="Helical" evidence="3">
    <location>
        <begin position="12"/>
        <end position="33"/>
    </location>
</feature>
<dbReference type="EnsemblMetazoa" id="GPAI022082-RA">
    <property type="protein sequence ID" value="GPAI022082-PA"/>
    <property type="gene ID" value="GPAI022082"/>
</dbReference>
<reference evidence="4" key="2">
    <citation type="submission" date="2020-05" db="UniProtKB">
        <authorList>
            <consortium name="EnsemblMetazoa"/>
        </authorList>
    </citation>
    <scope>IDENTIFICATION</scope>
    <source>
        <strain evidence="4">IAEA</strain>
    </source>
</reference>
<keyword evidence="3" id="KW-1133">Transmembrane helix</keyword>
<keyword evidence="3" id="KW-0812">Transmembrane</keyword>
<dbReference type="Proteomes" id="UP000092445">
    <property type="component" value="Unassembled WGS sequence"/>
</dbReference>
<evidence type="ECO:0000313" key="4">
    <source>
        <dbReference type="EnsemblMetazoa" id="GPAI022082-PA"/>
    </source>
</evidence>
<keyword evidence="3" id="KW-0472">Membrane</keyword>
<protein>
    <submittedName>
        <fullName evidence="4">Uncharacterized protein</fullName>
    </submittedName>
</protein>
<proteinExistence type="predicted"/>
<evidence type="ECO:0000256" key="3">
    <source>
        <dbReference type="SAM" id="Phobius"/>
    </source>
</evidence>
<accession>A0A1A9ZQP7</accession>
<evidence type="ECO:0000256" key="2">
    <source>
        <dbReference type="SAM" id="MobiDB-lite"/>
    </source>
</evidence>
<feature type="region of interest" description="Disordered" evidence="2">
    <location>
        <begin position="194"/>
        <end position="223"/>
    </location>
</feature>
<dbReference type="AlphaFoldDB" id="A0A1A9ZQP7"/>
<dbReference type="VEuPathDB" id="VectorBase:GPAI022082"/>
<sequence>MYNLRSEYVERHLLIISCAFIVVLLIGSVVSFYNYRIRLREMREARDPSKKLCVALMNDHLKEIKEENKRLGTSYESLIRKHKINAIALNEQIKELQEEVAKWKKQNILNVRKRIASVDTPEPEEESNSSTMVRFVTYDLPEDERTKFADRSQEPYSDDYNDLKNLLRIFDSESEHGDDNSTVKIDAEDIFGDTDDISLSGDDGEEMKRKSNSNSEQSSPKSLLSERTLLTPFSFFLVYF</sequence>